<dbReference type="PANTHER" id="PTHR43329">
    <property type="entry name" value="EPOXIDE HYDROLASE"/>
    <property type="match status" value="1"/>
</dbReference>
<evidence type="ECO:0000313" key="3">
    <source>
        <dbReference type="EMBL" id="TYL36919.1"/>
    </source>
</evidence>
<dbReference type="Gene3D" id="3.40.50.1820">
    <property type="entry name" value="alpha/beta hydrolase"/>
    <property type="match status" value="1"/>
</dbReference>
<feature type="domain" description="AB hydrolase-1" evidence="2">
    <location>
        <begin position="26"/>
        <end position="276"/>
    </location>
</feature>
<evidence type="ECO:0000313" key="4">
    <source>
        <dbReference type="Proteomes" id="UP000766904"/>
    </source>
</evidence>
<reference evidence="3" key="1">
    <citation type="submission" date="2017-11" db="EMBL/GenBank/DDBJ databases">
        <authorList>
            <person name="Kajale S.C."/>
            <person name="Sharma A."/>
        </authorList>
    </citation>
    <scope>NUCLEOTIDE SEQUENCE</scope>
    <source>
        <strain evidence="3">LS1_42</strain>
    </source>
</reference>
<dbReference type="RefSeq" id="WP_148859665.1">
    <property type="nucleotide sequence ID" value="NZ_PHNJ01000013.1"/>
</dbReference>
<dbReference type="SUPFAM" id="SSF53474">
    <property type="entry name" value="alpha/beta-Hydrolases"/>
    <property type="match status" value="1"/>
</dbReference>
<dbReference type="InterPro" id="IPR029058">
    <property type="entry name" value="AB_hydrolase_fold"/>
</dbReference>
<protein>
    <submittedName>
        <fullName evidence="3">Alpha/beta hydrolase</fullName>
    </submittedName>
</protein>
<gene>
    <name evidence="3" type="ORF">CV102_19355</name>
</gene>
<comment type="caution">
    <text evidence="3">The sequence shown here is derived from an EMBL/GenBank/DDBJ whole genome shotgun (WGS) entry which is preliminary data.</text>
</comment>
<keyword evidence="1 3" id="KW-0378">Hydrolase</keyword>
<dbReference type="Pfam" id="PF00561">
    <property type="entry name" value="Abhydrolase_1"/>
    <property type="match status" value="1"/>
</dbReference>
<dbReference type="EMBL" id="PHNJ01000013">
    <property type="protein sequence ID" value="TYL36919.1"/>
    <property type="molecule type" value="Genomic_DNA"/>
</dbReference>
<dbReference type="InterPro" id="IPR000073">
    <property type="entry name" value="AB_hydrolase_1"/>
</dbReference>
<accession>A0A8J8Q161</accession>
<dbReference type="Proteomes" id="UP000766904">
    <property type="component" value="Unassembled WGS sequence"/>
</dbReference>
<organism evidence="3 4">
    <name type="scientific">Natronococcus pandeyae</name>
    <dbReference type="NCBI Taxonomy" id="2055836"/>
    <lineage>
        <taxon>Archaea</taxon>
        <taxon>Methanobacteriati</taxon>
        <taxon>Methanobacteriota</taxon>
        <taxon>Stenosarchaea group</taxon>
        <taxon>Halobacteria</taxon>
        <taxon>Halobacteriales</taxon>
        <taxon>Natrialbaceae</taxon>
        <taxon>Natronococcus</taxon>
    </lineage>
</organism>
<dbReference type="AlphaFoldDB" id="A0A8J8Q161"/>
<keyword evidence="4" id="KW-1185">Reference proteome</keyword>
<dbReference type="GO" id="GO:0016787">
    <property type="term" value="F:hydrolase activity"/>
    <property type="evidence" value="ECO:0007669"/>
    <property type="project" value="UniProtKB-KW"/>
</dbReference>
<sequence length="289" mass="32730">MFGDFEETRIDVGEAEMYLRRGGDGPPLLLLHGYPQTHATWHKVAPELAEDYTVVMPDLRGYGDSTGPADPETRQYANRVLARDMVAVMDSLGYDTYRIVGHDRGGRVGYRFALDHPDRVKKLAALDIIPTLETVERMDHEYAYAMYHWLFLAQPHPIPETLLANEPTFYVDHLIDNWAVYPDRLDPEAIAEYHRCFENERVIRASCEDYRAGLSVDLEHDRASREAGDRIECPVLALWGDASGTVDFDPLDVWEEWATSVSGRGLSCGHFVMEEAPDATLAELEPFLA</sequence>
<dbReference type="PRINTS" id="PR00412">
    <property type="entry name" value="EPOXHYDRLASE"/>
</dbReference>
<evidence type="ECO:0000259" key="2">
    <source>
        <dbReference type="Pfam" id="PF00561"/>
    </source>
</evidence>
<dbReference type="PRINTS" id="PR00111">
    <property type="entry name" value="ABHYDROLASE"/>
</dbReference>
<evidence type="ECO:0000256" key="1">
    <source>
        <dbReference type="ARBA" id="ARBA00022801"/>
    </source>
</evidence>
<dbReference type="InterPro" id="IPR000639">
    <property type="entry name" value="Epox_hydrolase-like"/>
</dbReference>
<dbReference type="OrthoDB" id="7531at2157"/>
<proteinExistence type="predicted"/>
<name>A0A8J8Q161_9EURY</name>